<dbReference type="GO" id="GO:0004497">
    <property type="term" value="F:monooxygenase activity"/>
    <property type="evidence" value="ECO:0007669"/>
    <property type="project" value="UniProtKB-KW"/>
</dbReference>
<evidence type="ECO:0000313" key="3">
    <source>
        <dbReference type="EMBL" id="KAF2858058.1"/>
    </source>
</evidence>
<feature type="binding site" description="axial binding residue" evidence="2">
    <location>
        <position position="463"/>
    </location>
    <ligand>
        <name>heme</name>
        <dbReference type="ChEBI" id="CHEBI:30413"/>
    </ligand>
    <ligandPart>
        <name>Fe</name>
        <dbReference type="ChEBI" id="CHEBI:18248"/>
    </ligandPart>
</feature>
<dbReference type="InterPro" id="IPR050121">
    <property type="entry name" value="Cytochrome_P450_monoxygenase"/>
</dbReference>
<dbReference type="Pfam" id="PF00067">
    <property type="entry name" value="p450"/>
    <property type="match status" value="1"/>
</dbReference>
<dbReference type="Proteomes" id="UP000799421">
    <property type="component" value="Unassembled WGS sequence"/>
</dbReference>
<dbReference type="AlphaFoldDB" id="A0A6A7BU81"/>
<accession>A0A6A7BU81</accession>
<dbReference type="OrthoDB" id="1470350at2759"/>
<keyword evidence="3" id="KW-0560">Oxidoreductase</keyword>
<dbReference type="PRINTS" id="PR00463">
    <property type="entry name" value="EP450I"/>
</dbReference>
<keyword evidence="2" id="KW-0349">Heme</keyword>
<dbReference type="SUPFAM" id="SSF48264">
    <property type="entry name" value="Cytochrome P450"/>
    <property type="match status" value="1"/>
</dbReference>
<keyword evidence="4" id="KW-1185">Reference proteome</keyword>
<dbReference type="FunFam" id="1.10.630.10:FF:000051">
    <property type="entry name" value="Cytochrome P450 monooxygenase (Fum15)"/>
    <property type="match status" value="1"/>
</dbReference>
<dbReference type="InterPro" id="IPR001128">
    <property type="entry name" value="Cyt_P450"/>
</dbReference>
<sequence length="516" mass="58037">MATLILLSAAESLLITKLASEHVPILPLFIGLFIVQAAVVSFYNVHIYPSYLTPLKNLPIPDGAWPIIGHTLTVFERPPSTSFQRWMHEVPNDGLIRFRGLFNADRLLVTSPKVVGEMLVTKPYEFEKPEPTRNFLRYILGNGLIVVEGEEHRFQRKNLSPMFGFRPIKNLYPVFWEKAIQMTDGIARELPEIVEITHWANRVTMDVIGLAAMGRDLHVLQKGDDELVRTYEEITEPTREKLLYFAARVLGPAALVKRLPLHINRRLSIIIPRLRTICLSMVQGKKSYPGKSDILTLLLQSGNFSDNQLVDQLLTFLAAGAETTSSAFTWSTYLLSNHPTTQTFLRNELRTHLPEIQTDPSVLETLPLLNGICNETLRLYPTVPATVRKARETTTLVGHIIPAGCELTISPWAINRSPDLWGPNAEDFIPERWIDKETGKLRGSGGAESNYAFVTFLHGPRSCLGKGFALAELRALLAAMVLRFEFEGVRDGEVVPHGVITLKPRDGLKLRVWEVE</sequence>
<dbReference type="CDD" id="cd11069">
    <property type="entry name" value="CYP_FUM15-like"/>
    <property type="match status" value="1"/>
</dbReference>
<evidence type="ECO:0000256" key="1">
    <source>
        <dbReference type="ARBA" id="ARBA00010617"/>
    </source>
</evidence>
<dbReference type="InterPro" id="IPR036396">
    <property type="entry name" value="Cyt_P450_sf"/>
</dbReference>
<keyword evidence="2" id="KW-0479">Metal-binding</keyword>
<dbReference type="InterPro" id="IPR002401">
    <property type="entry name" value="Cyt_P450_E_grp-I"/>
</dbReference>
<evidence type="ECO:0000256" key="2">
    <source>
        <dbReference type="PIRSR" id="PIRSR602401-1"/>
    </source>
</evidence>
<comment type="similarity">
    <text evidence="1">Belongs to the cytochrome P450 family.</text>
</comment>
<dbReference type="GO" id="GO:0020037">
    <property type="term" value="F:heme binding"/>
    <property type="evidence" value="ECO:0007669"/>
    <property type="project" value="InterPro"/>
</dbReference>
<dbReference type="PANTHER" id="PTHR24305">
    <property type="entry name" value="CYTOCHROME P450"/>
    <property type="match status" value="1"/>
</dbReference>
<keyword evidence="2" id="KW-0408">Iron</keyword>
<keyword evidence="3" id="KW-0503">Monooxygenase</keyword>
<evidence type="ECO:0000313" key="4">
    <source>
        <dbReference type="Proteomes" id="UP000799421"/>
    </source>
</evidence>
<name>A0A6A7BU81_9PEZI</name>
<reference evidence="3" key="1">
    <citation type="journal article" date="2020" name="Stud. Mycol.">
        <title>101 Dothideomycetes genomes: a test case for predicting lifestyles and emergence of pathogens.</title>
        <authorList>
            <person name="Haridas S."/>
            <person name="Albert R."/>
            <person name="Binder M."/>
            <person name="Bloem J."/>
            <person name="Labutti K."/>
            <person name="Salamov A."/>
            <person name="Andreopoulos B."/>
            <person name="Baker S."/>
            <person name="Barry K."/>
            <person name="Bills G."/>
            <person name="Bluhm B."/>
            <person name="Cannon C."/>
            <person name="Castanera R."/>
            <person name="Culley D."/>
            <person name="Daum C."/>
            <person name="Ezra D."/>
            <person name="Gonzalez J."/>
            <person name="Henrissat B."/>
            <person name="Kuo A."/>
            <person name="Liang C."/>
            <person name="Lipzen A."/>
            <person name="Lutzoni F."/>
            <person name="Magnuson J."/>
            <person name="Mondo S."/>
            <person name="Nolan M."/>
            <person name="Ohm R."/>
            <person name="Pangilinan J."/>
            <person name="Park H.-J."/>
            <person name="Ramirez L."/>
            <person name="Alfaro M."/>
            <person name="Sun H."/>
            <person name="Tritt A."/>
            <person name="Yoshinaga Y."/>
            <person name="Zwiers L.-H."/>
            <person name="Turgeon B."/>
            <person name="Goodwin S."/>
            <person name="Spatafora J."/>
            <person name="Crous P."/>
            <person name="Grigoriev I."/>
        </authorList>
    </citation>
    <scope>NUCLEOTIDE SEQUENCE</scope>
    <source>
        <strain evidence="3">CBS 480.64</strain>
    </source>
</reference>
<dbReference type="PRINTS" id="PR00385">
    <property type="entry name" value="P450"/>
</dbReference>
<proteinExistence type="inferred from homology"/>
<dbReference type="EMBL" id="MU006019">
    <property type="protein sequence ID" value="KAF2858058.1"/>
    <property type="molecule type" value="Genomic_DNA"/>
</dbReference>
<dbReference type="GO" id="GO:0005506">
    <property type="term" value="F:iron ion binding"/>
    <property type="evidence" value="ECO:0007669"/>
    <property type="project" value="InterPro"/>
</dbReference>
<organism evidence="3 4">
    <name type="scientific">Piedraia hortae CBS 480.64</name>
    <dbReference type="NCBI Taxonomy" id="1314780"/>
    <lineage>
        <taxon>Eukaryota</taxon>
        <taxon>Fungi</taxon>
        <taxon>Dikarya</taxon>
        <taxon>Ascomycota</taxon>
        <taxon>Pezizomycotina</taxon>
        <taxon>Dothideomycetes</taxon>
        <taxon>Dothideomycetidae</taxon>
        <taxon>Capnodiales</taxon>
        <taxon>Piedraiaceae</taxon>
        <taxon>Piedraia</taxon>
    </lineage>
</organism>
<dbReference type="PANTHER" id="PTHR24305:SF166">
    <property type="entry name" value="CYTOCHROME P450 12A4, MITOCHONDRIAL-RELATED"/>
    <property type="match status" value="1"/>
</dbReference>
<dbReference type="GO" id="GO:0016705">
    <property type="term" value="F:oxidoreductase activity, acting on paired donors, with incorporation or reduction of molecular oxygen"/>
    <property type="evidence" value="ECO:0007669"/>
    <property type="project" value="InterPro"/>
</dbReference>
<comment type="cofactor">
    <cofactor evidence="2">
        <name>heme</name>
        <dbReference type="ChEBI" id="CHEBI:30413"/>
    </cofactor>
</comment>
<protein>
    <submittedName>
        <fullName evidence="3">Putative P450 monooxygenase</fullName>
    </submittedName>
</protein>
<gene>
    <name evidence="3" type="ORF">K470DRAFT_260208</name>
</gene>
<dbReference type="Gene3D" id="1.10.630.10">
    <property type="entry name" value="Cytochrome P450"/>
    <property type="match status" value="1"/>
</dbReference>